<organism evidence="2 3">
    <name type="scientific">Bradyrhizobium lablabi</name>
    <dbReference type="NCBI Taxonomy" id="722472"/>
    <lineage>
        <taxon>Bacteria</taxon>
        <taxon>Pseudomonadati</taxon>
        <taxon>Pseudomonadota</taxon>
        <taxon>Alphaproteobacteria</taxon>
        <taxon>Hyphomicrobiales</taxon>
        <taxon>Nitrobacteraceae</taxon>
        <taxon>Bradyrhizobium</taxon>
    </lineage>
</organism>
<dbReference type="EMBL" id="LLYB01000133">
    <property type="protein sequence ID" value="KRR15919.1"/>
    <property type="molecule type" value="Genomic_DNA"/>
</dbReference>
<keyword evidence="1" id="KW-0812">Transmembrane</keyword>
<evidence type="ECO:0000256" key="1">
    <source>
        <dbReference type="SAM" id="Phobius"/>
    </source>
</evidence>
<keyword evidence="1" id="KW-1133">Transmembrane helix</keyword>
<name>A0A0R3MDA6_9BRAD</name>
<comment type="caution">
    <text evidence="2">The sequence shown here is derived from an EMBL/GenBank/DDBJ whole genome shotgun (WGS) entry which is preliminary data.</text>
</comment>
<protein>
    <submittedName>
        <fullName evidence="2">Uncharacterized protein</fullName>
    </submittedName>
</protein>
<dbReference type="AlphaFoldDB" id="A0A0R3MDA6"/>
<gene>
    <name evidence="2" type="ORF">CQ14_29070</name>
</gene>
<keyword evidence="1" id="KW-0472">Membrane</keyword>
<feature type="transmembrane region" description="Helical" evidence="1">
    <location>
        <begin position="12"/>
        <end position="36"/>
    </location>
</feature>
<evidence type="ECO:0000313" key="3">
    <source>
        <dbReference type="Proteomes" id="UP000051660"/>
    </source>
</evidence>
<proteinExistence type="predicted"/>
<sequence>MELLDVQPGFFVTALYLVAVVTIAALLAALMGAGVVQQRTGNLGRAGYLPAARPWRHRDCQLRTSAFFPRSPPT</sequence>
<evidence type="ECO:0000313" key="2">
    <source>
        <dbReference type="EMBL" id="KRR15919.1"/>
    </source>
</evidence>
<dbReference type="Proteomes" id="UP000051660">
    <property type="component" value="Unassembled WGS sequence"/>
</dbReference>
<accession>A0A0R3MDA6</accession>
<reference evidence="2 3" key="1">
    <citation type="submission" date="2014-03" db="EMBL/GenBank/DDBJ databases">
        <title>Bradyrhizobium valentinum sp. nov., isolated from effective nodules of Lupinus mariae-josephae, a lupine endemic of basic-lime soils in Eastern Spain.</title>
        <authorList>
            <person name="Duran D."/>
            <person name="Rey L."/>
            <person name="Navarro A."/>
            <person name="Busquets A."/>
            <person name="Imperial J."/>
            <person name="Ruiz-Argueso T."/>
        </authorList>
    </citation>
    <scope>NUCLEOTIDE SEQUENCE [LARGE SCALE GENOMIC DNA]</scope>
    <source>
        <strain evidence="2 3">CCBAU 23086</strain>
    </source>
</reference>